<dbReference type="Proteomes" id="UP000515204">
    <property type="component" value="Unplaced"/>
</dbReference>
<dbReference type="RefSeq" id="XP_014470111.1">
    <property type="nucleotide sequence ID" value="XM_014614625.1"/>
</dbReference>
<sequence length="240" mass="25694">MRLPRMLLVVAYLLRCHVARSIAAPARATSQVLLGEVDITLRDDSDGDVTTEEPFPKKCIVDGNAYSHSQTIPSYDTNSHCLCVAGEVYCWWQNYNPSTAPSLGSSSLQSTTVESNYTPSLEASTDIADGFEASGDPVADSPAGQQGHVEINATSTTATPSAPTTCLVMGKEYRQGETLPHSTGNCVECSCGSEGRVECSPRDCVALRPEILLAPDIPEAPDGDFEVFNLARDRGIDESF</sequence>
<keyword evidence="1" id="KW-0732">Signal</keyword>
<dbReference type="SUPFAM" id="SSF57603">
    <property type="entry name" value="FnI-like domain"/>
    <property type="match status" value="2"/>
</dbReference>
<dbReference type="Gene3D" id="2.10.70.10">
    <property type="entry name" value="Complement Module, domain 1"/>
    <property type="match status" value="1"/>
</dbReference>
<evidence type="ECO:0000313" key="3">
    <source>
        <dbReference type="RefSeq" id="XP_014470111.1"/>
    </source>
</evidence>
<reference evidence="3" key="1">
    <citation type="submission" date="2025-08" db="UniProtKB">
        <authorList>
            <consortium name="RefSeq"/>
        </authorList>
    </citation>
    <scope>IDENTIFICATION</scope>
</reference>
<dbReference type="AlphaFoldDB" id="A0A6P3WVJ3"/>
<organism evidence="2 3">
    <name type="scientific">Dinoponera quadriceps</name>
    <name type="common">South American ant</name>
    <dbReference type="NCBI Taxonomy" id="609295"/>
    <lineage>
        <taxon>Eukaryota</taxon>
        <taxon>Metazoa</taxon>
        <taxon>Ecdysozoa</taxon>
        <taxon>Arthropoda</taxon>
        <taxon>Hexapoda</taxon>
        <taxon>Insecta</taxon>
        <taxon>Pterygota</taxon>
        <taxon>Neoptera</taxon>
        <taxon>Endopterygota</taxon>
        <taxon>Hymenoptera</taxon>
        <taxon>Apocrita</taxon>
        <taxon>Aculeata</taxon>
        <taxon>Formicoidea</taxon>
        <taxon>Formicidae</taxon>
        <taxon>Ponerinae</taxon>
        <taxon>Ponerini</taxon>
        <taxon>Dinoponera</taxon>
    </lineage>
</organism>
<feature type="chain" id="PRO_5028459488" evidence="1">
    <location>
        <begin position="20"/>
        <end position="240"/>
    </location>
</feature>
<accession>A0A6P3WVJ3</accession>
<evidence type="ECO:0000313" key="2">
    <source>
        <dbReference type="Proteomes" id="UP000515204"/>
    </source>
</evidence>
<dbReference type="OrthoDB" id="8045763at2759"/>
<name>A0A6P3WVJ3_DINQU</name>
<dbReference type="GeneID" id="106742041"/>
<protein>
    <submittedName>
        <fullName evidence="3">Uncharacterized protein LOC106742041</fullName>
    </submittedName>
</protein>
<keyword evidence="2" id="KW-1185">Reference proteome</keyword>
<gene>
    <name evidence="3" type="primary">LOC106742041</name>
</gene>
<proteinExistence type="predicted"/>
<evidence type="ECO:0000256" key="1">
    <source>
        <dbReference type="SAM" id="SignalP"/>
    </source>
</evidence>
<dbReference type="KEGG" id="dqu:106742041"/>
<feature type="signal peptide" evidence="1">
    <location>
        <begin position="1"/>
        <end position="19"/>
    </location>
</feature>